<gene>
    <name evidence="1" type="ORF">DVS28_b0471</name>
</gene>
<evidence type="ECO:0000313" key="1">
    <source>
        <dbReference type="EMBL" id="AXV10211.1"/>
    </source>
</evidence>
<proteinExistence type="predicted"/>
<dbReference type="KEGG" id="euz:DVS28_b0471"/>
<keyword evidence="1" id="KW-0614">Plasmid</keyword>
<organism evidence="1 2">
    <name type="scientific">Euzebya pacifica</name>
    <dbReference type="NCBI Taxonomy" id="1608957"/>
    <lineage>
        <taxon>Bacteria</taxon>
        <taxon>Bacillati</taxon>
        <taxon>Actinomycetota</taxon>
        <taxon>Nitriliruptoria</taxon>
        <taxon>Euzebyales</taxon>
    </lineage>
</organism>
<keyword evidence="2" id="KW-1185">Reference proteome</keyword>
<name>A0A346Y6W4_9ACTN</name>
<reference evidence="1 2" key="1">
    <citation type="submission" date="2018-09" db="EMBL/GenBank/DDBJ databases">
        <title>Complete genome sequence of Euzebya sp. DY32-46 isolated from seawater of Pacific Ocean.</title>
        <authorList>
            <person name="Xu L."/>
            <person name="Wu Y.-H."/>
            <person name="Xu X.-W."/>
        </authorList>
    </citation>
    <scope>NUCLEOTIDE SEQUENCE [LARGE SCALE GENOMIC DNA]</scope>
    <source>
        <strain evidence="1 2">DY32-46</strain>
        <plasmid evidence="2">pedy32-46i</plasmid>
    </source>
</reference>
<accession>A0A346Y6W4</accession>
<dbReference type="AlphaFoldDB" id="A0A346Y6W4"/>
<sequence>MSWLAVTDTLTALLEGARVPHRAWTFTIADPVEGVGWSEVTLHPVVPGSLRADVGSSLRGLPASTVRMVAGEEGPVVVGVDLHVARWVHEEVPTDLGAGWPETGAAAGGAAGEGVARVDGDEGLVVGEGATGLGALVVADLTGTSSMDGLLTVPAGLCLDLPGPVLDRLVGSPRLLAGPNLSDLSAVPGAMDSCDWSGPDGSVTALLAPYGPADGAKPVAPDGGSVVPVADGWAMVYPQPYGGTWTIQLVWDDVDRSLVIDVTTGGATPDLLVGLAQEIADGVPPGWHNTILGEVVRDYPDR</sequence>
<dbReference type="EMBL" id="CP031166">
    <property type="protein sequence ID" value="AXV10211.1"/>
    <property type="molecule type" value="Genomic_DNA"/>
</dbReference>
<dbReference type="Proteomes" id="UP000264006">
    <property type="component" value="Plasmid pEDY32-46I"/>
</dbReference>
<evidence type="ECO:0000313" key="2">
    <source>
        <dbReference type="Proteomes" id="UP000264006"/>
    </source>
</evidence>
<protein>
    <submittedName>
        <fullName evidence="1">Uncharacterized protein</fullName>
    </submittedName>
</protein>
<geneLocation type="plasmid" evidence="2">
    <name>pedy32-46i</name>
</geneLocation>